<comment type="similarity">
    <text evidence="1">Belongs to the ABC transporter superfamily.</text>
</comment>
<dbReference type="GO" id="GO:0031460">
    <property type="term" value="P:glycine betaine transport"/>
    <property type="evidence" value="ECO:0007669"/>
    <property type="project" value="InterPro"/>
</dbReference>
<dbReference type="SMART" id="SM00382">
    <property type="entry name" value="AAA"/>
    <property type="match status" value="1"/>
</dbReference>
<feature type="domain" description="ABC transporter" evidence="7">
    <location>
        <begin position="5"/>
        <end position="242"/>
    </location>
</feature>
<evidence type="ECO:0000256" key="3">
    <source>
        <dbReference type="ARBA" id="ARBA00022741"/>
    </source>
</evidence>
<keyword evidence="3" id="KW-0547">Nucleotide-binding</keyword>
<proteinExistence type="inferred from homology"/>
<sequence>MIEASRLKKIYGSRSDGVHAVDGVTFDVAPGELFVIMGLSGSGKSTLLRMLNRLVEPSSGTLRIAGRDVLGMGDAELRELRNSKINMVFQHFALFPHRTVRENAAYGMRIRGVDKAERLERADWALKTVGLGDRGDALPSELSGGQRQRVGLARALATDAEVLLMDEPFSALDPLIRRDMQDLLLSLQRDLRRTIVFVTHDLNEAMRLGDRIMVMKDGRVVQLGTATDILHTPSSDYVRDFVSDVDRSRVLTASTIMSEPLMTAEVSEDPRDVLSRLSRIEALGVFVLEGGRIVGVAHDGLLAQAVKEGRTSLHDCLTDDYEQTGPDTLLVDLCPRVGRHVVPLAVTDDDGKLRGVVPRAALLTALSDARTTDPSDTPKEAAHV</sequence>
<dbReference type="InterPro" id="IPR005892">
    <property type="entry name" value="Gly-betaine_transp_ATP-bd"/>
</dbReference>
<keyword evidence="6" id="KW-0129">CBS domain</keyword>
<dbReference type="GO" id="GO:0006970">
    <property type="term" value="P:response to osmotic stress"/>
    <property type="evidence" value="ECO:0007669"/>
    <property type="project" value="UniProtKB-ARBA"/>
</dbReference>
<keyword evidence="2" id="KW-0813">Transport</keyword>
<keyword evidence="4 8" id="KW-0067">ATP-binding</keyword>
<dbReference type="PANTHER" id="PTHR43869:SF1">
    <property type="entry name" value="GLYCINE BETAINE_PROLINE BETAINE TRANSPORT SYSTEM ATP-BINDING PROTEIN PROV"/>
    <property type="match status" value="1"/>
</dbReference>
<dbReference type="GO" id="GO:0016020">
    <property type="term" value="C:membrane"/>
    <property type="evidence" value="ECO:0007669"/>
    <property type="project" value="InterPro"/>
</dbReference>
<dbReference type="Pfam" id="PF00005">
    <property type="entry name" value="ABC_tran"/>
    <property type="match status" value="1"/>
</dbReference>
<dbReference type="InterPro" id="IPR000644">
    <property type="entry name" value="CBS_dom"/>
</dbReference>
<dbReference type="InterPro" id="IPR003439">
    <property type="entry name" value="ABC_transporter-like_ATP-bd"/>
</dbReference>
<dbReference type="Gene3D" id="3.40.50.300">
    <property type="entry name" value="P-loop containing nucleotide triphosphate hydrolases"/>
    <property type="match status" value="1"/>
</dbReference>
<dbReference type="FunFam" id="3.40.50.300:FF:000201">
    <property type="entry name" value="Glycine betaine/L-proline ABC transporter ATP-binding protein"/>
    <property type="match status" value="1"/>
</dbReference>
<dbReference type="InterPro" id="IPR027417">
    <property type="entry name" value="P-loop_NTPase"/>
</dbReference>
<name>A0A9X1PZF6_STRM4</name>
<dbReference type="InterPro" id="IPR051921">
    <property type="entry name" value="ABC_osmolyte_uptake_ATP-bind"/>
</dbReference>
<dbReference type="RefSeq" id="WP_234764175.1">
    <property type="nucleotide sequence ID" value="NZ_JAKEIP010000078.1"/>
</dbReference>
<evidence type="ECO:0000313" key="9">
    <source>
        <dbReference type="Proteomes" id="UP001139384"/>
    </source>
</evidence>
<dbReference type="PROSITE" id="PS50893">
    <property type="entry name" value="ABC_TRANSPORTER_2"/>
    <property type="match status" value="1"/>
</dbReference>
<evidence type="ECO:0000256" key="4">
    <source>
        <dbReference type="ARBA" id="ARBA00022840"/>
    </source>
</evidence>
<dbReference type="PANTHER" id="PTHR43869">
    <property type="entry name" value="GLYCINE BETAINE/PROLINE BETAINE TRANSPORT SYSTEM ATP-BINDING PROTEIN PROV"/>
    <property type="match status" value="1"/>
</dbReference>
<gene>
    <name evidence="8" type="ORF">L0P92_20065</name>
</gene>
<dbReference type="NCBIfam" id="TIGR01186">
    <property type="entry name" value="proV"/>
    <property type="match status" value="1"/>
</dbReference>
<dbReference type="SUPFAM" id="SSF54631">
    <property type="entry name" value="CBS-domain pair"/>
    <property type="match status" value="1"/>
</dbReference>
<dbReference type="AlphaFoldDB" id="A0A9X1PZF6"/>
<accession>A0A9X1PZF6</accession>
<dbReference type="GO" id="GO:0005524">
    <property type="term" value="F:ATP binding"/>
    <property type="evidence" value="ECO:0007669"/>
    <property type="project" value="UniProtKB-KW"/>
</dbReference>
<dbReference type="InterPro" id="IPR003593">
    <property type="entry name" value="AAA+_ATPase"/>
</dbReference>
<dbReference type="Proteomes" id="UP001139384">
    <property type="component" value="Unassembled WGS sequence"/>
</dbReference>
<dbReference type="InterPro" id="IPR017871">
    <property type="entry name" value="ABC_transporter-like_CS"/>
</dbReference>
<evidence type="ECO:0000259" key="7">
    <source>
        <dbReference type="PROSITE" id="PS50893"/>
    </source>
</evidence>
<keyword evidence="9" id="KW-1185">Reference proteome</keyword>
<dbReference type="SUPFAM" id="SSF52540">
    <property type="entry name" value="P-loop containing nucleoside triphosphate hydrolases"/>
    <property type="match status" value="1"/>
</dbReference>
<evidence type="ECO:0000256" key="2">
    <source>
        <dbReference type="ARBA" id="ARBA00022448"/>
    </source>
</evidence>
<comment type="caution">
    <text evidence="8">The sequence shown here is derived from an EMBL/GenBank/DDBJ whole genome shotgun (WGS) entry which is preliminary data.</text>
</comment>
<protein>
    <submittedName>
        <fullName evidence="8">Betaine/proline/choline family ABC transporter ATP-binding protein</fullName>
    </submittedName>
</protein>
<dbReference type="InterPro" id="IPR046342">
    <property type="entry name" value="CBS_dom_sf"/>
</dbReference>
<evidence type="ECO:0000256" key="1">
    <source>
        <dbReference type="ARBA" id="ARBA00005417"/>
    </source>
</evidence>
<evidence type="ECO:0000256" key="6">
    <source>
        <dbReference type="ARBA" id="ARBA00023122"/>
    </source>
</evidence>
<dbReference type="PROSITE" id="PS00211">
    <property type="entry name" value="ABC_TRANSPORTER_1"/>
    <property type="match status" value="1"/>
</dbReference>
<dbReference type="EMBL" id="JAKEIP010000078">
    <property type="protein sequence ID" value="MCF1595853.1"/>
    <property type="molecule type" value="Genomic_DNA"/>
</dbReference>
<reference evidence="8" key="1">
    <citation type="submission" date="2022-01" db="EMBL/GenBank/DDBJ databases">
        <title>Draft Genome Sequences of Seven Type Strains of the Genus Streptomyces.</title>
        <authorList>
            <person name="Aziz S."/>
            <person name="Coretto E."/>
            <person name="Chronakova A."/>
            <person name="Sproer C."/>
            <person name="Huber K."/>
            <person name="Nouioui I."/>
            <person name="Gross H."/>
        </authorList>
    </citation>
    <scope>NUCLEOTIDE SEQUENCE</scope>
    <source>
        <strain evidence="8">DSM 103493</strain>
    </source>
</reference>
<dbReference type="GO" id="GO:0016887">
    <property type="term" value="F:ATP hydrolysis activity"/>
    <property type="evidence" value="ECO:0007669"/>
    <property type="project" value="InterPro"/>
</dbReference>
<evidence type="ECO:0000256" key="5">
    <source>
        <dbReference type="ARBA" id="ARBA00022970"/>
    </source>
</evidence>
<keyword evidence="5" id="KW-0029">Amino-acid transport</keyword>
<dbReference type="GO" id="GO:0006865">
    <property type="term" value="P:amino acid transport"/>
    <property type="evidence" value="ECO:0007669"/>
    <property type="project" value="UniProtKB-KW"/>
</dbReference>
<organism evidence="8 9">
    <name type="scientific">Streptomyces muensis</name>
    <dbReference type="NCBI Taxonomy" id="1077944"/>
    <lineage>
        <taxon>Bacteria</taxon>
        <taxon>Bacillati</taxon>
        <taxon>Actinomycetota</taxon>
        <taxon>Actinomycetes</taxon>
        <taxon>Kitasatosporales</taxon>
        <taxon>Streptomycetaceae</taxon>
        <taxon>Streptomyces</taxon>
    </lineage>
</organism>
<dbReference type="Pfam" id="PF00571">
    <property type="entry name" value="CBS"/>
    <property type="match status" value="1"/>
</dbReference>
<evidence type="ECO:0000313" key="8">
    <source>
        <dbReference type="EMBL" id="MCF1595853.1"/>
    </source>
</evidence>